<dbReference type="AlphaFoldDB" id="A0AAV4HFP7"/>
<protein>
    <submittedName>
        <fullName evidence="2">Uncharacterized protein</fullName>
    </submittedName>
</protein>
<evidence type="ECO:0000313" key="3">
    <source>
        <dbReference type="Proteomes" id="UP000762676"/>
    </source>
</evidence>
<dbReference type="EMBL" id="BMAT01005556">
    <property type="protein sequence ID" value="GFR95868.1"/>
    <property type="molecule type" value="Genomic_DNA"/>
</dbReference>
<gene>
    <name evidence="2" type="ORF">ElyMa_002705800</name>
</gene>
<keyword evidence="3" id="KW-1185">Reference proteome</keyword>
<comment type="caution">
    <text evidence="2">The sequence shown here is derived from an EMBL/GenBank/DDBJ whole genome shotgun (WGS) entry which is preliminary data.</text>
</comment>
<proteinExistence type="predicted"/>
<sequence length="84" mass="9486">MSDTIQLDNGHDRTFDFDNDWNSDDTLSETRYIPPERSSEDKETNTFGRQLVTFCKVHDLLTLNGRTEGDMKGKVTCIANGGDV</sequence>
<organism evidence="2 3">
    <name type="scientific">Elysia marginata</name>
    <dbReference type="NCBI Taxonomy" id="1093978"/>
    <lineage>
        <taxon>Eukaryota</taxon>
        <taxon>Metazoa</taxon>
        <taxon>Spiralia</taxon>
        <taxon>Lophotrochozoa</taxon>
        <taxon>Mollusca</taxon>
        <taxon>Gastropoda</taxon>
        <taxon>Heterobranchia</taxon>
        <taxon>Euthyneura</taxon>
        <taxon>Panpulmonata</taxon>
        <taxon>Sacoglossa</taxon>
        <taxon>Placobranchoidea</taxon>
        <taxon>Plakobranchidae</taxon>
        <taxon>Elysia</taxon>
    </lineage>
</organism>
<feature type="compositionally biased region" description="Acidic residues" evidence="1">
    <location>
        <begin position="17"/>
        <end position="27"/>
    </location>
</feature>
<evidence type="ECO:0000313" key="2">
    <source>
        <dbReference type="EMBL" id="GFR95868.1"/>
    </source>
</evidence>
<reference evidence="2 3" key="1">
    <citation type="journal article" date="2021" name="Elife">
        <title>Chloroplast acquisition without the gene transfer in kleptoplastic sea slugs, Plakobranchus ocellatus.</title>
        <authorList>
            <person name="Maeda T."/>
            <person name="Takahashi S."/>
            <person name="Yoshida T."/>
            <person name="Shimamura S."/>
            <person name="Takaki Y."/>
            <person name="Nagai Y."/>
            <person name="Toyoda A."/>
            <person name="Suzuki Y."/>
            <person name="Arimoto A."/>
            <person name="Ishii H."/>
            <person name="Satoh N."/>
            <person name="Nishiyama T."/>
            <person name="Hasebe M."/>
            <person name="Maruyama T."/>
            <person name="Minagawa J."/>
            <person name="Obokata J."/>
            <person name="Shigenobu S."/>
        </authorList>
    </citation>
    <scope>NUCLEOTIDE SEQUENCE [LARGE SCALE GENOMIC DNA]</scope>
</reference>
<evidence type="ECO:0000256" key="1">
    <source>
        <dbReference type="SAM" id="MobiDB-lite"/>
    </source>
</evidence>
<dbReference type="Proteomes" id="UP000762676">
    <property type="component" value="Unassembled WGS sequence"/>
</dbReference>
<feature type="region of interest" description="Disordered" evidence="1">
    <location>
        <begin position="1"/>
        <end position="45"/>
    </location>
</feature>
<name>A0AAV4HFP7_9GAST</name>
<accession>A0AAV4HFP7</accession>